<evidence type="ECO:0008006" key="3">
    <source>
        <dbReference type="Google" id="ProtNLM"/>
    </source>
</evidence>
<dbReference type="KEGG" id="mgod:E7746_06480"/>
<reference evidence="1 2" key="1">
    <citation type="submission" date="2019-02" db="EMBL/GenBank/DDBJ databases">
        <title>Isolation and identification of novel species under the genus Muribaculum.</title>
        <authorList>
            <person name="Miyake S."/>
            <person name="Ding Y."/>
            <person name="Low A."/>
            <person name="Soh M."/>
            <person name="Seedorf H."/>
        </authorList>
    </citation>
    <scope>NUCLEOTIDE SEQUENCE [LARGE SCALE GENOMIC DNA]</scope>
    <source>
        <strain evidence="1 2">TLL-A4</strain>
    </source>
</reference>
<accession>A0A4P7VHZ7</accession>
<gene>
    <name evidence="1" type="ORF">E7746_06480</name>
</gene>
<protein>
    <recommendedName>
        <fullName evidence="3">DUF4304 domain-containing protein</fullName>
    </recommendedName>
</protein>
<dbReference type="EMBL" id="CP039393">
    <property type="protein sequence ID" value="QCD35562.1"/>
    <property type="molecule type" value="Genomic_DNA"/>
</dbReference>
<organism evidence="1 2">
    <name type="scientific">Muribaculum gordoncarteri</name>
    <dbReference type="NCBI Taxonomy" id="2530390"/>
    <lineage>
        <taxon>Bacteria</taxon>
        <taxon>Pseudomonadati</taxon>
        <taxon>Bacteroidota</taxon>
        <taxon>Bacteroidia</taxon>
        <taxon>Bacteroidales</taxon>
        <taxon>Muribaculaceae</taxon>
        <taxon>Muribaculum</taxon>
    </lineage>
</organism>
<sequence>MKIQDIKNRIFSELEPFATSNGFKIVKSRFALSRRIGNRSEEIWFTTNSWGFEIHLFPYVSVDFSDITAICNAYGFHLNHSAFINLRLLQAIKSNGFNPDLHWQMQVKNTDRFVLTDNNFACNWLDLNNELLPILPLAVDFMSQYNSIAALDALYNTRPIELYCPYCSGLDTHCMVGLISAKLSRNSDYEDVKQMYQQIVKRENFTVEMKSSFTRLTAYLDNYEADR</sequence>
<keyword evidence="2" id="KW-1185">Reference proteome</keyword>
<name>A0A4P7VHZ7_9BACT</name>
<dbReference type="OrthoDB" id="1098169at2"/>
<evidence type="ECO:0000313" key="2">
    <source>
        <dbReference type="Proteomes" id="UP000297031"/>
    </source>
</evidence>
<dbReference type="RefSeq" id="WP_123397174.1">
    <property type="nucleotide sequence ID" value="NZ_CP039393.1"/>
</dbReference>
<dbReference type="Proteomes" id="UP000297031">
    <property type="component" value="Chromosome"/>
</dbReference>
<proteinExistence type="predicted"/>
<evidence type="ECO:0000313" key="1">
    <source>
        <dbReference type="EMBL" id="QCD35562.1"/>
    </source>
</evidence>
<dbReference type="AlphaFoldDB" id="A0A4P7VHZ7"/>